<dbReference type="STRING" id="266265.Bxe_A0771"/>
<dbReference type="PATRIC" id="fig|266265.5.peg.3820"/>
<dbReference type="eggNOG" id="COG1993">
    <property type="taxonomic scope" value="Bacteria"/>
</dbReference>
<reference evidence="2 3" key="1">
    <citation type="journal article" date="2006" name="Proc. Natl. Acad. Sci. U.S.A.">
        <title>Burkholderia xenovorans LB400 harbors a multi-replicon, 9.73-Mbp genome shaped for versatility.</title>
        <authorList>
            <person name="Chain P.S."/>
            <person name="Denef V.J."/>
            <person name="Konstantinidis K.T."/>
            <person name="Vergez L.M."/>
            <person name="Agullo L."/>
            <person name="Reyes V.L."/>
            <person name="Hauser L."/>
            <person name="Cordova M."/>
            <person name="Gomez L."/>
            <person name="Gonzalez M."/>
            <person name="Land M."/>
            <person name="Lao V."/>
            <person name="Larimer F."/>
            <person name="LiPuma J.J."/>
            <person name="Mahenthiralingam E."/>
            <person name="Malfatti S.A."/>
            <person name="Marx C.J."/>
            <person name="Parnell J.J."/>
            <person name="Ramette A."/>
            <person name="Richardson P."/>
            <person name="Seeger M."/>
            <person name="Smith D."/>
            <person name="Spilker T."/>
            <person name="Sul W.J."/>
            <person name="Tsoi T.V."/>
            <person name="Ulrich L.E."/>
            <person name="Zhulin I.B."/>
            <person name="Tiedje J.M."/>
        </authorList>
    </citation>
    <scope>NUCLEOTIDE SEQUENCE [LARGE SCALE GENOMIC DNA]</scope>
    <source>
        <strain evidence="2 3">LB400</strain>
    </source>
</reference>
<dbReference type="Gene3D" id="3.30.70.120">
    <property type="match status" value="1"/>
</dbReference>
<protein>
    <submittedName>
        <fullName evidence="2">Uncharacterized protein</fullName>
    </submittedName>
</protein>
<dbReference type="EMBL" id="CP000270">
    <property type="protein sequence ID" value="ABE32163.1"/>
    <property type="molecule type" value="Genomic_DNA"/>
</dbReference>
<dbReference type="AlphaFoldDB" id="Q13US6"/>
<evidence type="ECO:0000313" key="3">
    <source>
        <dbReference type="Proteomes" id="UP000001817"/>
    </source>
</evidence>
<name>Q13US6_PARXL</name>
<organism evidence="2 3">
    <name type="scientific">Paraburkholderia xenovorans (strain LB400)</name>
    <dbReference type="NCBI Taxonomy" id="266265"/>
    <lineage>
        <taxon>Bacteria</taxon>
        <taxon>Pseudomonadati</taxon>
        <taxon>Pseudomonadota</taxon>
        <taxon>Betaproteobacteria</taxon>
        <taxon>Burkholderiales</taxon>
        <taxon>Burkholderiaceae</taxon>
        <taxon>Paraburkholderia</taxon>
    </lineage>
</organism>
<dbReference type="InterPro" id="IPR015867">
    <property type="entry name" value="N-reg_PII/ATP_PRibTrfase_C"/>
</dbReference>
<comment type="similarity">
    <text evidence="1">Belongs to the UPF0166 family.</text>
</comment>
<proteinExistence type="inferred from homology"/>
<dbReference type="KEGG" id="bxb:DR64_2938"/>
<keyword evidence="3" id="KW-1185">Reference proteome</keyword>
<dbReference type="OrthoDB" id="5339790at2"/>
<dbReference type="InterPro" id="IPR011322">
    <property type="entry name" value="N-reg_PII-like_a/b"/>
</dbReference>
<dbReference type="Proteomes" id="UP000001817">
    <property type="component" value="Chromosome 1"/>
</dbReference>
<dbReference type="KEGG" id="bxe:Bxe_A0771"/>
<evidence type="ECO:0000313" key="2">
    <source>
        <dbReference type="EMBL" id="ABE32163.1"/>
    </source>
</evidence>
<dbReference type="RefSeq" id="WP_011489663.1">
    <property type="nucleotide sequence ID" value="NC_007951.1"/>
</dbReference>
<gene>
    <name evidence="2" type="ORF">Bxe_A0771</name>
</gene>
<dbReference type="InterPro" id="IPR003793">
    <property type="entry name" value="UPF0166"/>
</dbReference>
<accession>Q13US6</accession>
<dbReference type="Pfam" id="PF02641">
    <property type="entry name" value="DUF190"/>
    <property type="match status" value="1"/>
</dbReference>
<sequence length="127" mass="14244">MNGYQLTFYTEQNRKHGHQTVCEWLLHEVRRLGISGATVINCAEGVGHAGARHAARMLKLDDQPVQIILAVTETEAEQLLDLVRAENVHVFYMRFPVEFGVIGEDVPHKPSKHFSLFGRSTGDEGFA</sequence>
<dbReference type="SUPFAM" id="SSF54913">
    <property type="entry name" value="GlnB-like"/>
    <property type="match status" value="1"/>
</dbReference>
<evidence type="ECO:0000256" key="1">
    <source>
        <dbReference type="ARBA" id="ARBA00010554"/>
    </source>
</evidence>